<dbReference type="EMBL" id="JADYTN010000001">
    <property type="protein sequence ID" value="MCF2562624.1"/>
    <property type="molecule type" value="Genomic_DNA"/>
</dbReference>
<feature type="transmembrane region" description="Helical" evidence="1">
    <location>
        <begin position="85"/>
        <end position="107"/>
    </location>
</feature>
<comment type="caution">
    <text evidence="2">The sequence shown here is derived from an EMBL/GenBank/DDBJ whole genome shotgun (WGS) entry which is preliminary data.</text>
</comment>
<keyword evidence="1" id="KW-0472">Membrane</keyword>
<reference evidence="2 3" key="1">
    <citation type="submission" date="2020-12" db="EMBL/GenBank/DDBJ databases">
        <title>Whole genome sequences of gut porcine anaerobes.</title>
        <authorList>
            <person name="Kubasova T."/>
            <person name="Jahodarova E."/>
            <person name="Rychlik I."/>
        </authorList>
    </citation>
    <scope>NUCLEOTIDE SEQUENCE [LARGE SCALE GENOMIC DNA]</scope>
    <source>
        <strain evidence="2 3">An925</strain>
    </source>
</reference>
<feature type="transmembrane region" description="Helical" evidence="1">
    <location>
        <begin position="113"/>
        <end position="132"/>
    </location>
</feature>
<keyword evidence="3" id="KW-1185">Reference proteome</keyword>
<evidence type="ECO:0000256" key="1">
    <source>
        <dbReference type="SAM" id="Phobius"/>
    </source>
</evidence>
<protein>
    <submittedName>
        <fullName evidence="2">DUF4293 domain-containing protein</fullName>
    </submittedName>
</protein>
<sequence length="150" mass="16849">MIQRKQTVFLFLAAVMSVLALCFPLATVSADGFTLHRVYSLWMTTPSGALSYLPWPLFMVMLLAASLSVYTIFRYTQRTLQASFCLINIMLHVIWYVALAVLSKFLAPNAADFHVNIAAVFPAIAIILCFMARQGILSDERKVRAADRIR</sequence>
<keyword evidence="1" id="KW-1133">Transmembrane helix</keyword>
<dbReference type="Proteomes" id="UP001200470">
    <property type="component" value="Unassembled WGS sequence"/>
</dbReference>
<dbReference type="RefSeq" id="WP_094439104.1">
    <property type="nucleotide sequence ID" value="NZ_JADYTN010000001.1"/>
</dbReference>
<accession>A0ABS9CEG2</accession>
<proteinExistence type="predicted"/>
<organism evidence="2 3">
    <name type="scientific">Xylanibacter brevis</name>
    <dbReference type="NCBI Taxonomy" id="83231"/>
    <lineage>
        <taxon>Bacteria</taxon>
        <taxon>Pseudomonadati</taxon>
        <taxon>Bacteroidota</taxon>
        <taxon>Bacteroidia</taxon>
        <taxon>Bacteroidales</taxon>
        <taxon>Prevotellaceae</taxon>
        <taxon>Xylanibacter</taxon>
    </lineage>
</organism>
<gene>
    <name evidence="2" type="ORF">I6E12_00640</name>
</gene>
<dbReference type="InterPro" id="IPR025635">
    <property type="entry name" value="DUF4293"/>
</dbReference>
<feature type="transmembrane region" description="Helical" evidence="1">
    <location>
        <begin position="54"/>
        <end position="73"/>
    </location>
</feature>
<evidence type="ECO:0000313" key="3">
    <source>
        <dbReference type="Proteomes" id="UP001200470"/>
    </source>
</evidence>
<keyword evidence="1" id="KW-0812">Transmembrane</keyword>
<evidence type="ECO:0000313" key="2">
    <source>
        <dbReference type="EMBL" id="MCF2562624.1"/>
    </source>
</evidence>
<name>A0ABS9CEG2_9BACT</name>
<dbReference type="Pfam" id="PF14126">
    <property type="entry name" value="DUF4293"/>
    <property type="match status" value="1"/>
</dbReference>